<dbReference type="AlphaFoldDB" id="A0A9D2LD57"/>
<dbReference type="InterPro" id="IPR002734">
    <property type="entry name" value="RibDG_C"/>
</dbReference>
<dbReference type="PANTHER" id="PTHR38011:SF12">
    <property type="entry name" value="BIFUNCTIONAL DEAMINASE-REDUCTASE DOMAIN PROTEIN"/>
    <property type="match status" value="1"/>
</dbReference>
<dbReference type="InterPro" id="IPR050765">
    <property type="entry name" value="Riboflavin_Biosynth_HTPR"/>
</dbReference>
<protein>
    <submittedName>
        <fullName evidence="2">Dihydrofolate reductase family protein</fullName>
    </submittedName>
</protein>
<dbReference type="Pfam" id="PF01872">
    <property type="entry name" value="RibD_C"/>
    <property type="match status" value="1"/>
</dbReference>
<dbReference type="EMBL" id="DWZH01000042">
    <property type="protein sequence ID" value="HJB10135.1"/>
    <property type="molecule type" value="Genomic_DNA"/>
</dbReference>
<feature type="domain" description="Bacterial bifunctional deaminase-reductase C-terminal" evidence="1">
    <location>
        <begin position="11"/>
        <end position="183"/>
    </location>
</feature>
<reference evidence="2" key="2">
    <citation type="submission" date="2021-04" db="EMBL/GenBank/DDBJ databases">
        <authorList>
            <person name="Gilroy R."/>
        </authorList>
    </citation>
    <scope>NUCLEOTIDE SEQUENCE</scope>
    <source>
        <strain evidence="2">ChiHjej13B12-24818</strain>
    </source>
</reference>
<evidence type="ECO:0000259" key="1">
    <source>
        <dbReference type="Pfam" id="PF01872"/>
    </source>
</evidence>
<dbReference type="SUPFAM" id="SSF53597">
    <property type="entry name" value="Dihydrofolate reductase-like"/>
    <property type="match status" value="1"/>
</dbReference>
<name>A0A9D2LD57_9MICO</name>
<dbReference type="GO" id="GO:0008703">
    <property type="term" value="F:5-amino-6-(5-phosphoribosylamino)uracil reductase activity"/>
    <property type="evidence" value="ECO:0007669"/>
    <property type="project" value="InterPro"/>
</dbReference>
<gene>
    <name evidence="2" type="ORF">H9786_06335</name>
</gene>
<dbReference type="Proteomes" id="UP000823823">
    <property type="component" value="Unassembled WGS sequence"/>
</dbReference>
<dbReference type="GO" id="GO:0009231">
    <property type="term" value="P:riboflavin biosynthetic process"/>
    <property type="evidence" value="ECO:0007669"/>
    <property type="project" value="InterPro"/>
</dbReference>
<comment type="caution">
    <text evidence="2">The sequence shown here is derived from an EMBL/GenBank/DDBJ whole genome shotgun (WGS) entry which is preliminary data.</text>
</comment>
<organism evidence="2 3">
    <name type="scientific">Candidatus Brachybacterium merdavium</name>
    <dbReference type="NCBI Taxonomy" id="2838513"/>
    <lineage>
        <taxon>Bacteria</taxon>
        <taxon>Bacillati</taxon>
        <taxon>Actinomycetota</taxon>
        <taxon>Actinomycetes</taxon>
        <taxon>Micrococcales</taxon>
        <taxon>Dermabacteraceae</taxon>
        <taxon>Brachybacterium</taxon>
    </lineage>
</organism>
<dbReference type="InterPro" id="IPR024072">
    <property type="entry name" value="DHFR-like_dom_sf"/>
</dbReference>
<sequence>MNSSDASSRGTVVADISMSLDGFITGPGPDLEHGLGRGGEAIQQWVFASHDSPRDRAILESADQSTGAVVMGRRTFDFIDGPHGWDEEVSYSYDHPTPSLPPIFVVTHQVPARPRHSGFTYVTTGIEAALTRAREAAGEREVVIMGGASVIAQALTARLVDRIRIHLSPVLMGAGTPLFELVDETIQLLQEDVVITPNVSHLTYTVDTERRTRR</sequence>
<reference evidence="2" key="1">
    <citation type="journal article" date="2021" name="PeerJ">
        <title>Extensive microbial diversity within the chicken gut microbiome revealed by metagenomics and culture.</title>
        <authorList>
            <person name="Gilroy R."/>
            <person name="Ravi A."/>
            <person name="Getino M."/>
            <person name="Pursley I."/>
            <person name="Horton D.L."/>
            <person name="Alikhan N.F."/>
            <person name="Baker D."/>
            <person name="Gharbi K."/>
            <person name="Hall N."/>
            <person name="Watson M."/>
            <person name="Adriaenssens E.M."/>
            <person name="Foster-Nyarko E."/>
            <person name="Jarju S."/>
            <person name="Secka A."/>
            <person name="Antonio M."/>
            <person name="Oren A."/>
            <person name="Chaudhuri R.R."/>
            <person name="La Ragione R."/>
            <person name="Hildebrand F."/>
            <person name="Pallen M.J."/>
        </authorList>
    </citation>
    <scope>NUCLEOTIDE SEQUENCE</scope>
    <source>
        <strain evidence="2">ChiHjej13B12-24818</strain>
    </source>
</reference>
<proteinExistence type="predicted"/>
<evidence type="ECO:0000313" key="2">
    <source>
        <dbReference type="EMBL" id="HJB10135.1"/>
    </source>
</evidence>
<accession>A0A9D2LD57</accession>
<dbReference type="Gene3D" id="3.40.430.10">
    <property type="entry name" value="Dihydrofolate Reductase, subunit A"/>
    <property type="match status" value="1"/>
</dbReference>
<dbReference type="PANTHER" id="PTHR38011">
    <property type="entry name" value="DIHYDROFOLATE REDUCTASE FAMILY PROTEIN (AFU_ORTHOLOGUE AFUA_8G06820)"/>
    <property type="match status" value="1"/>
</dbReference>
<evidence type="ECO:0000313" key="3">
    <source>
        <dbReference type="Proteomes" id="UP000823823"/>
    </source>
</evidence>